<accession>A0A2G9UPS5</accession>
<dbReference type="SUPFAM" id="SSF53383">
    <property type="entry name" value="PLP-dependent transferases"/>
    <property type="match status" value="1"/>
</dbReference>
<name>A0A2G9UPS5_TELCI</name>
<dbReference type="EMBL" id="KZ345735">
    <property type="protein sequence ID" value="PIO72217.1"/>
    <property type="molecule type" value="Genomic_DNA"/>
</dbReference>
<feature type="non-terminal residue" evidence="3">
    <location>
        <position position="1"/>
    </location>
</feature>
<evidence type="ECO:0000256" key="1">
    <source>
        <dbReference type="ARBA" id="ARBA00022898"/>
    </source>
</evidence>
<dbReference type="PANTHER" id="PTHR14084:SF0">
    <property type="entry name" value="KYNURENINASE"/>
    <property type="match status" value="1"/>
</dbReference>
<dbReference type="Proteomes" id="UP000230423">
    <property type="component" value="Unassembled WGS sequence"/>
</dbReference>
<evidence type="ECO:0008006" key="5">
    <source>
        <dbReference type="Google" id="ProtNLM"/>
    </source>
</evidence>
<evidence type="ECO:0000313" key="4">
    <source>
        <dbReference type="Proteomes" id="UP000230423"/>
    </source>
</evidence>
<evidence type="ECO:0000256" key="2">
    <source>
        <dbReference type="SAM" id="Phobius"/>
    </source>
</evidence>
<dbReference type="InterPro" id="IPR015421">
    <property type="entry name" value="PyrdxlP-dep_Trfase_major"/>
</dbReference>
<organism evidence="3 4">
    <name type="scientific">Teladorsagia circumcincta</name>
    <name type="common">Brown stomach worm</name>
    <name type="synonym">Ostertagia circumcincta</name>
    <dbReference type="NCBI Taxonomy" id="45464"/>
    <lineage>
        <taxon>Eukaryota</taxon>
        <taxon>Metazoa</taxon>
        <taxon>Ecdysozoa</taxon>
        <taxon>Nematoda</taxon>
        <taxon>Chromadorea</taxon>
        <taxon>Rhabditida</taxon>
        <taxon>Rhabditina</taxon>
        <taxon>Rhabditomorpha</taxon>
        <taxon>Strongyloidea</taxon>
        <taxon>Trichostrongylidae</taxon>
        <taxon>Teladorsagia</taxon>
    </lineage>
</organism>
<dbReference type="GO" id="GO:0030170">
    <property type="term" value="F:pyridoxal phosphate binding"/>
    <property type="evidence" value="ECO:0007669"/>
    <property type="project" value="InterPro"/>
</dbReference>
<dbReference type="GO" id="GO:0043420">
    <property type="term" value="P:anthranilate metabolic process"/>
    <property type="evidence" value="ECO:0007669"/>
    <property type="project" value="TreeGrafter"/>
</dbReference>
<dbReference type="GO" id="GO:0030429">
    <property type="term" value="F:kynureninase activity"/>
    <property type="evidence" value="ECO:0007669"/>
    <property type="project" value="InterPro"/>
</dbReference>
<proteinExistence type="predicted"/>
<dbReference type="PANTHER" id="PTHR14084">
    <property type="entry name" value="KYNURENINASE"/>
    <property type="match status" value="1"/>
</dbReference>
<dbReference type="InterPro" id="IPR015424">
    <property type="entry name" value="PyrdxlP-dep_Trfase"/>
</dbReference>
<dbReference type="OrthoDB" id="5978656at2759"/>
<protein>
    <recommendedName>
        <fullName evidence="5">Kynureninase</fullName>
    </recommendedName>
</protein>
<dbReference type="AlphaFoldDB" id="A0A2G9UPS5"/>
<dbReference type="Gene3D" id="3.40.640.10">
    <property type="entry name" value="Type I PLP-dependent aspartate aminotransferase-like (Major domain)"/>
    <property type="match status" value="1"/>
</dbReference>
<keyword evidence="1" id="KW-0663">Pyridoxal phosphate</keyword>
<keyword evidence="2" id="KW-0472">Membrane</keyword>
<dbReference type="InterPro" id="IPR010111">
    <property type="entry name" value="Kynureninase"/>
</dbReference>
<sequence>DLSLCDPEADSIYMCGNSLGLMPKATERIMKEQLDKWAKMGVFGHRSGELPWAFCDEHAIEGVAQLVGAKPEEIALCNGLTVNIHVLLVRNIILAIIGLKSALIFVIASSTRKLGGFRKIRYRSKVSIRLFTGPVDEQLQLGIIFSPQIEEPYPQKQLVKV</sequence>
<dbReference type="GO" id="GO:0009435">
    <property type="term" value="P:NAD+ biosynthetic process"/>
    <property type="evidence" value="ECO:0007669"/>
    <property type="project" value="InterPro"/>
</dbReference>
<dbReference type="GO" id="GO:0019441">
    <property type="term" value="P:L-tryptophan catabolic process to kynurenine"/>
    <property type="evidence" value="ECO:0007669"/>
    <property type="project" value="TreeGrafter"/>
</dbReference>
<keyword evidence="2" id="KW-1133">Transmembrane helix</keyword>
<reference evidence="3 4" key="1">
    <citation type="submission" date="2015-09" db="EMBL/GenBank/DDBJ databases">
        <title>Draft genome of the parasitic nematode Teladorsagia circumcincta isolate WARC Sus (inbred).</title>
        <authorList>
            <person name="Mitreva M."/>
        </authorList>
    </citation>
    <scope>NUCLEOTIDE SEQUENCE [LARGE SCALE GENOMIC DNA]</scope>
    <source>
        <strain evidence="3 4">S</strain>
    </source>
</reference>
<dbReference type="GO" id="GO:0005737">
    <property type="term" value="C:cytoplasm"/>
    <property type="evidence" value="ECO:0007669"/>
    <property type="project" value="InterPro"/>
</dbReference>
<keyword evidence="4" id="KW-1185">Reference proteome</keyword>
<gene>
    <name evidence="3" type="ORF">TELCIR_05858</name>
</gene>
<keyword evidence="2" id="KW-0812">Transmembrane</keyword>
<evidence type="ECO:0000313" key="3">
    <source>
        <dbReference type="EMBL" id="PIO72217.1"/>
    </source>
</evidence>
<feature type="transmembrane region" description="Helical" evidence="2">
    <location>
        <begin position="92"/>
        <end position="111"/>
    </location>
</feature>